<dbReference type="EMBL" id="JAPTMU010000014">
    <property type="protein sequence ID" value="KAJ4931896.1"/>
    <property type="molecule type" value="Genomic_DNA"/>
</dbReference>
<proteinExistence type="predicted"/>
<keyword evidence="3" id="KW-1185">Reference proteome</keyword>
<protein>
    <submittedName>
        <fullName evidence="2">Uncharacterized protein</fullName>
    </submittedName>
</protein>
<accession>A0AAD6AW52</accession>
<dbReference type="AlphaFoldDB" id="A0AAD6AW52"/>
<evidence type="ECO:0000313" key="3">
    <source>
        <dbReference type="Proteomes" id="UP001219934"/>
    </source>
</evidence>
<sequence length="233" mass="25130">MGVEYLYQQTGQVLQDYKLAIQESESSEVAIEVHEGHAEPEEFQDFTVPTFHLQRLPAASSKVSSSLSPSPSTSTLSSRAVVPPPSSTSTLSSLSVVPPPSSTSTLSSRAVVPPPSSTSTLSSLSVAPPPSSTSTLSSQQSTSVDYCVGPDNIEGYGAVQELAEFLFGLREHLLALSGDECAKIITLWQALGNFDKRKTSYPPHHKNTLKRGDSGQQKRLWHQVWRALQGLLH</sequence>
<evidence type="ECO:0000313" key="2">
    <source>
        <dbReference type="EMBL" id="KAJ4931896.1"/>
    </source>
</evidence>
<organism evidence="2 3">
    <name type="scientific">Pogonophryne albipinna</name>
    <dbReference type="NCBI Taxonomy" id="1090488"/>
    <lineage>
        <taxon>Eukaryota</taxon>
        <taxon>Metazoa</taxon>
        <taxon>Chordata</taxon>
        <taxon>Craniata</taxon>
        <taxon>Vertebrata</taxon>
        <taxon>Euteleostomi</taxon>
        <taxon>Actinopterygii</taxon>
        <taxon>Neopterygii</taxon>
        <taxon>Teleostei</taxon>
        <taxon>Neoteleostei</taxon>
        <taxon>Acanthomorphata</taxon>
        <taxon>Eupercaria</taxon>
        <taxon>Perciformes</taxon>
        <taxon>Notothenioidei</taxon>
        <taxon>Pogonophryne</taxon>
    </lineage>
</organism>
<evidence type="ECO:0000256" key="1">
    <source>
        <dbReference type="SAM" id="MobiDB-lite"/>
    </source>
</evidence>
<feature type="region of interest" description="Disordered" evidence="1">
    <location>
        <begin position="60"/>
        <end position="141"/>
    </location>
</feature>
<gene>
    <name evidence="2" type="ORF">JOQ06_010332</name>
</gene>
<dbReference type="Proteomes" id="UP001219934">
    <property type="component" value="Unassembled WGS sequence"/>
</dbReference>
<reference evidence="2" key="1">
    <citation type="submission" date="2022-11" db="EMBL/GenBank/DDBJ databases">
        <title>Chromosome-level genome of Pogonophryne albipinna.</title>
        <authorList>
            <person name="Jo E."/>
        </authorList>
    </citation>
    <scope>NUCLEOTIDE SEQUENCE</scope>
    <source>
        <strain evidence="2">SGF0006</strain>
        <tissue evidence="2">Muscle</tissue>
    </source>
</reference>
<name>A0AAD6AW52_9TELE</name>
<comment type="caution">
    <text evidence="2">The sequence shown here is derived from an EMBL/GenBank/DDBJ whole genome shotgun (WGS) entry which is preliminary data.</text>
</comment>